<dbReference type="InterPro" id="IPR050222">
    <property type="entry name" value="MATE_MdtK"/>
</dbReference>
<feature type="non-terminal residue" evidence="3">
    <location>
        <position position="243"/>
    </location>
</feature>
<feature type="transmembrane region" description="Helical" evidence="2">
    <location>
        <begin position="135"/>
        <end position="156"/>
    </location>
</feature>
<evidence type="ECO:0000256" key="1">
    <source>
        <dbReference type="ARBA" id="ARBA00022448"/>
    </source>
</evidence>
<dbReference type="AlphaFoldDB" id="A0A382G287"/>
<keyword evidence="2" id="KW-0472">Membrane</keyword>
<dbReference type="GO" id="GO:0015297">
    <property type="term" value="F:antiporter activity"/>
    <property type="evidence" value="ECO:0007669"/>
    <property type="project" value="InterPro"/>
</dbReference>
<feature type="transmembrane region" description="Helical" evidence="2">
    <location>
        <begin position="16"/>
        <end position="36"/>
    </location>
</feature>
<dbReference type="PANTHER" id="PTHR43298:SF2">
    <property type="entry name" value="FMN_FAD EXPORTER YEEO-RELATED"/>
    <property type="match status" value="1"/>
</dbReference>
<dbReference type="Pfam" id="PF01554">
    <property type="entry name" value="MatE"/>
    <property type="match status" value="1"/>
</dbReference>
<name>A0A382G287_9ZZZZ</name>
<gene>
    <name evidence="3" type="ORF">METZ01_LOCUS221578</name>
</gene>
<keyword evidence="2" id="KW-1133">Transmembrane helix</keyword>
<organism evidence="3">
    <name type="scientific">marine metagenome</name>
    <dbReference type="NCBI Taxonomy" id="408172"/>
    <lineage>
        <taxon>unclassified sequences</taxon>
        <taxon>metagenomes</taxon>
        <taxon>ecological metagenomes</taxon>
    </lineage>
</organism>
<feature type="transmembrane region" description="Helical" evidence="2">
    <location>
        <begin position="168"/>
        <end position="187"/>
    </location>
</feature>
<dbReference type="GO" id="GO:0042910">
    <property type="term" value="F:xenobiotic transmembrane transporter activity"/>
    <property type="evidence" value="ECO:0007669"/>
    <property type="project" value="InterPro"/>
</dbReference>
<proteinExistence type="predicted"/>
<feature type="transmembrane region" description="Helical" evidence="2">
    <location>
        <begin position="93"/>
        <end position="115"/>
    </location>
</feature>
<protein>
    <recommendedName>
        <fullName evidence="4">Polysaccharide biosynthesis protein C-terminal domain-containing protein</fullName>
    </recommendedName>
</protein>
<keyword evidence="2" id="KW-0812">Transmembrane</keyword>
<dbReference type="EMBL" id="UINC01052881">
    <property type="protein sequence ID" value="SVB68724.1"/>
    <property type="molecule type" value="Genomic_DNA"/>
</dbReference>
<evidence type="ECO:0000313" key="3">
    <source>
        <dbReference type="EMBL" id="SVB68724.1"/>
    </source>
</evidence>
<keyword evidence="1" id="KW-0813">Transport</keyword>
<dbReference type="PANTHER" id="PTHR43298">
    <property type="entry name" value="MULTIDRUG RESISTANCE PROTEIN NORM-RELATED"/>
    <property type="match status" value="1"/>
</dbReference>
<sequence>MFRFIFPQDKAVSKEVFSLAFPVILSNLSRVLMSMADVAMVGRLGAEALAATGMGAMLFWGALSLVLGIRTAVQTVASRRLGQKIDHEAGTAFHNGLIMATLYALPVSLAGWLWAKDILPFFIDDPTATPLAVDYTGIVFISLLFSAYSFVFQGFFTGVEKTKIHMTVTITSNVINVYLNAGLIYGSEGVKSFFTETAPSLSFISHLWQWTSFPALGVKGAAIATLVASLWMSVHYGAYLFSK</sequence>
<feature type="transmembrane region" description="Helical" evidence="2">
    <location>
        <begin position="48"/>
        <end position="73"/>
    </location>
</feature>
<evidence type="ECO:0000256" key="2">
    <source>
        <dbReference type="SAM" id="Phobius"/>
    </source>
</evidence>
<reference evidence="3" key="1">
    <citation type="submission" date="2018-05" db="EMBL/GenBank/DDBJ databases">
        <authorList>
            <person name="Lanie J.A."/>
            <person name="Ng W.-L."/>
            <person name="Kazmierczak K.M."/>
            <person name="Andrzejewski T.M."/>
            <person name="Davidsen T.M."/>
            <person name="Wayne K.J."/>
            <person name="Tettelin H."/>
            <person name="Glass J.I."/>
            <person name="Rusch D."/>
            <person name="Podicherti R."/>
            <person name="Tsui H.-C.T."/>
            <person name="Winkler M.E."/>
        </authorList>
    </citation>
    <scope>NUCLEOTIDE SEQUENCE</scope>
</reference>
<dbReference type="GO" id="GO:0005886">
    <property type="term" value="C:plasma membrane"/>
    <property type="evidence" value="ECO:0007669"/>
    <property type="project" value="TreeGrafter"/>
</dbReference>
<accession>A0A382G287</accession>
<dbReference type="InterPro" id="IPR002528">
    <property type="entry name" value="MATE_fam"/>
</dbReference>
<evidence type="ECO:0008006" key="4">
    <source>
        <dbReference type="Google" id="ProtNLM"/>
    </source>
</evidence>
<feature type="transmembrane region" description="Helical" evidence="2">
    <location>
        <begin position="207"/>
        <end position="234"/>
    </location>
</feature>